<sequence>MPVDKFGRTDANSATRVVSGGITLSQATNTFLRRDGGNTATADISLDSHKLINVADPTNNKDVANKEYVDSNSGSNKVSKSGDTMTGDLMLTTAVANTTRKLGCETIANGQIFKLALGTTNVSLTYTDFLKYLGLIIDGGFQIQNAAGILFNIGVNPNPLNAATFYVPIDMGGRPIVGVANPTNVQDAATKNYVDNSDATKVAKTGDTMTGNLSLNVGADLLRTLGCSDLSGSKGFAILLGSLMNQIQCQLNTPITLQTTDGFLCRSAGNDVIRFGLSNVDNRVGVFQDIMMNQHYIADLHDPNSAQDAATKIYVDAMGYMTAYPTMTANNTTINGLTHIASASSVTNVLYQPWQSFQNVVVIDGWVAGTNANQWIQMLYPLALSMSGFNIVARNIAGRNITSWKVQASNDGIAFTDIVPTNATVFNAGVLNKFTFAASANYKYWRFFIISSVGSTDVGIGMLQWIPTLTDRYLKKCHVGFVPRLTSNTNYRGFTPSASSEFNSNYIAANAFKGDYVSGGGSTGEWATAGVSSNFWIKIACPTAVRTWKFGFRGRDGNTERIYNWRIEGSTDNTNWTTLYTATNPTYLGNTYQEFLVDSIGKFQYYRLFCVNSEVTNPGLSSMQLLVYED</sequence>
<proteinExistence type="predicted"/>
<dbReference type="InterPro" id="IPR008979">
    <property type="entry name" value="Galactose-bd-like_sf"/>
</dbReference>
<dbReference type="AlphaFoldDB" id="A7SR17"/>
<dbReference type="HOGENOM" id="CLU_434341_0_0_1"/>
<dbReference type="SUPFAM" id="SSF49785">
    <property type="entry name" value="Galactose-binding domain-like"/>
    <property type="match status" value="2"/>
</dbReference>
<dbReference type="Proteomes" id="UP000001593">
    <property type="component" value="Unassembled WGS sequence"/>
</dbReference>
<name>A7SR17_NEMVE</name>
<feature type="domain" description="F5/8 type C" evidence="1">
    <location>
        <begin position="497"/>
        <end position="600"/>
    </location>
</feature>
<gene>
    <name evidence="2" type="ORF">NEMVEDRAFT_v1g216078</name>
</gene>
<evidence type="ECO:0000259" key="1">
    <source>
        <dbReference type="Pfam" id="PF00754"/>
    </source>
</evidence>
<protein>
    <recommendedName>
        <fullName evidence="1">F5/8 type C domain-containing protein</fullName>
    </recommendedName>
</protein>
<evidence type="ECO:0000313" key="2">
    <source>
        <dbReference type="EMBL" id="EDO33835.1"/>
    </source>
</evidence>
<dbReference type="Gene3D" id="2.60.120.260">
    <property type="entry name" value="Galactose-binding domain-like"/>
    <property type="match status" value="2"/>
</dbReference>
<evidence type="ECO:0000313" key="3">
    <source>
        <dbReference type="Proteomes" id="UP000001593"/>
    </source>
</evidence>
<keyword evidence="3" id="KW-1185">Reference proteome</keyword>
<dbReference type="Pfam" id="PF00754">
    <property type="entry name" value="F5_F8_type_C"/>
    <property type="match status" value="1"/>
</dbReference>
<dbReference type="InterPro" id="IPR000421">
    <property type="entry name" value="FA58C"/>
</dbReference>
<dbReference type="EMBL" id="DS469754">
    <property type="protein sequence ID" value="EDO33835.1"/>
    <property type="molecule type" value="Genomic_DNA"/>
</dbReference>
<dbReference type="InParanoid" id="A7SR17"/>
<reference evidence="2 3" key="1">
    <citation type="journal article" date="2007" name="Science">
        <title>Sea anemone genome reveals ancestral eumetazoan gene repertoire and genomic organization.</title>
        <authorList>
            <person name="Putnam N.H."/>
            <person name="Srivastava M."/>
            <person name="Hellsten U."/>
            <person name="Dirks B."/>
            <person name="Chapman J."/>
            <person name="Salamov A."/>
            <person name="Terry A."/>
            <person name="Shapiro H."/>
            <person name="Lindquist E."/>
            <person name="Kapitonov V.V."/>
            <person name="Jurka J."/>
            <person name="Genikhovich G."/>
            <person name="Grigoriev I.V."/>
            <person name="Lucas S.M."/>
            <person name="Steele R.E."/>
            <person name="Finnerty J.R."/>
            <person name="Technau U."/>
            <person name="Martindale M.Q."/>
            <person name="Rokhsar D.S."/>
        </authorList>
    </citation>
    <scope>NUCLEOTIDE SEQUENCE [LARGE SCALE GENOMIC DNA]</scope>
    <source>
        <strain evidence="3">CH2 X CH6</strain>
    </source>
</reference>
<accession>A7SR17</accession>
<organism evidence="2 3">
    <name type="scientific">Nematostella vectensis</name>
    <name type="common">Starlet sea anemone</name>
    <dbReference type="NCBI Taxonomy" id="45351"/>
    <lineage>
        <taxon>Eukaryota</taxon>
        <taxon>Metazoa</taxon>
        <taxon>Cnidaria</taxon>
        <taxon>Anthozoa</taxon>
        <taxon>Hexacorallia</taxon>
        <taxon>Actiniaria</taxon>
        <taxon>Edwardsiidae</taxon>
        <taxon>Nematostella</taxon>
    </lineage>
</organism>